<feature type="domain" description="THIF-type NAD/FAD binding fold" evidence="2">
    <location>
        <begin position="142"/>
        <end position="357"/>
    </location>
</feature>
<reference evidence="3" key="1">
    <citation type="journal article" date="2014" name="Int. J. Syst. Evol. Microbiol.">
        <title>Complete genome sequence of Corynebacterium casei LMG S-19264T (=DSM 44701T), isolated from a smear-ripened cheese.</title>
        <authorList>
            <consortium name="US DOE Joint Genome Institute (JGI-PGF)"/>
            <person name="Walter F."/>
            <person name="Albersmeier A."/>
            <person name="Kalinowski J."/>
            <person name="Ruckert C."/>
        </authorList>
    </citation>
    <scope>NUCLEOTIDE SEQUENCE</scope>
    <source>
        <strain evidence="3">CGMCC 4.5737</strain>
    </source>
</reference>
<accession>A0A8J3FV83</accession>
<dbReference type="InterPro" id="IPR022291">
    <property type="entry name" value="Bacteriocin_synth_cyclodeHase"/>
</dbReference>
<feature type="region of interest" description="Disordered" evidence="1">
    <location>
        <begin position="1"/>
        <end position="24"/>
    </location>
</feature>
<feature type="compositionally biased region" description="Polar residues" evidence="1">
    <location>
        <begin position="1"/>
        <end position="11"/>
    </location>
</feature>
<dbReference type="InterPro" id="IPR000594">
    <property type="entry name" value="ThiF_NAD_FAD-bd"/>
</dbReference>
<evidence type="ECO:0000256" key="1">
    <source>
        <dbReference type="SAM" id="MobiDB-lite"/>
    </source>
</evidence>
<proteinExistence type="predicted"/>
<comment type="caution">
    <text evidence="3">The sequence shown here is derived from an EMBL/GenBank/DDBJ whole genome shotgun (WGS) entry which is preliminary data.</text>
</comment>
<dbReference type="NCBIfam" id="TIGR03882">
    <property type="entry name" value="cyclo_dehyd_2"/>
    <property type="match status" value="1"/>
</dbReference>
<evidence type="ECO:0000313" key="4">
    <source>
        <dbReference type="Proteomes" id="UP000637578"/>
    </source>
</evidence>
<reference evidence="3" key="2">
    <citation type="submission" date="2020-09" db="EMBL/GenBank/DDBJ databases">
        <authorList>
            <person name="Sun Q."/>
            <person name="Zhou Y."/>
        </authorList>
    </citation>
    <scope>NUCLEOTIDE SEQUENCE</scope>
    <source>
        <strain evidence="3">CGMCC 4.5737</strain>
    </source>
</reference>
<dbReference type="InterPro" id="IPR035985">
    <property type="entry name" value="Ubiquitin-activating_enz"/>
</dbReference>
<dbReference type="Pfam" id="PF00899">
    <property type="entry name" value="ThiF"/>
    <property type="match status" value="1"/>
</dbReference>
<sequence>MTIAGTLQNMITTTPPDTREDLPRRPRLLPGLAVLWRSPATAQLGIDPARAAVVQGLTAPQARLLRDLDGHHTVEELTADDTTGEITELLALLAGRGLLEDATPPPGPGEWALSPHLAPELVGWSLGTGRPARGAITDRADTAVVVQGNGRLTVAVATALATAGIGRVHVLTTGAVRPEDTGTGYRDADVGRARDEAAMDAVSRAAPDVLASRTPPQHGPDLTILADAVVPDPTRVSRLTRDGHPHLAVRVRDGTGMVGPVVLPGRSSCLRCADLHRADRDRGWPTMAAQLAGHTQHADIASTLMTTGLAVAQALLILGWPDTDTKPPPTYNGTLELDPVRGTILRRTWPPHPSCPCRRDKRKH</sequence>
<dbReference type="AlphaFoldDB" id="A0A8J3FV83"/>
<dbReference type="EMBL" id="BMMK01000003">
    <property type="protein sequence ID" value="GGM42021.1"/>
    <property type="molecule type" value="Genomic_DNA"/>
</dbReference>
<dbReference type="SUPFAM" id="SSF69572">
    <property type="entry name" value="Activating enzymes of the ubiquitin-like proteins"/>
    <property type="match status" value="1"/>
</dbReference>
<organism evidence="3 4">
    <name type="scientific">Longimycelium tulufanense</name>
    <dbReference type="NCBI Taxonomy" id="907463"/>
    <lineage>
        <taxon>Bacteria</taxon>
        <taxon>Bacillati</taxon>
        <taxon>Actinomycetota</taxon>
        <taxon>Actinomycetes</taxon>
        <taxon>Pseudonocardiales</taxon>
        <taxon>Pseudonocardiaceae</taxon>
        <taxon>Longimycelium</taxon>
    </lineage>
</organism>
<dbReference type="GO" id="GO:0008641">
    <property type="term" value="F:ubiquitin-like modifier activating enzyme activity"/>
    <property type="evidence" value="ECO:0007669"/>
    <property type="project" value="InterPro"/>
</dbReference>
<keyword evidence="4" id="KW-1185">Reference proteome</keyword>
<dbReference type="Proteomes" id="UP000637578">
    <property type="component" value="Unassembled WGS sequence"/>
</dbReference>
<evidence type="ECO:0000313" key="3">
    <source>
        <dbReference type="EMBL" id="GGM42021.1"/>
    </source>
</evidence>
<gene>
    <name evidence="3" type="ORF">GCM10012275_11230</name>
</gene>
<evidence type="ECO:0000259" key="2">
    <source>
        <dbReference type="Pfam" id="PF00899"/>
    </source>
</evidence>
<dbReference type="Gene3D" id="3.40.50.720">
    <property type="entry name" value="NAD(P)-binding Rossmann-like Domain"/>
    <property type="match status" value="1"/>
</dbReference>
<name>A0A8J3FV83_9PSEU</name>
<protein>
    <submittedName>
        <fullName evidence="3">Thiamin biosynthesis protein</fullName>
    </submittedName>
</protein>